<dbReference type="GO" id="GO:0009888">
    <property type="term" value="P:tissue development"/>
    <property type="evidence" value="ECO:0007669"/>
    <property type="project" value="TreeGrafter"/>
</dbReference>
<feature type="domain" description="Laminin EGF-like" evidence="6">
    <location>
        <begin position="65"/>
        <end position="111"/>
    </location>
</feature>
<organism evidence="7 8">
    <name type="scientific">Oncorhynchus mykiss</name>
    <name type="common">Rainbow trout</name>
    <name type="synonym">Salmo gairdneri</name>
    <dbReference type="NCBI Taxonomy" id="8022"/>
    <lineage>
        <taxon>Eukaryota</taxon>
        <taxon>Metazoa</taxon>
        <taxon>Chordata</taxon>
        <taxon>Craniata</taxon>
        <taxon>Vertebrata</taxon>
        <taxon>Euteleostomi</taxon>
        <taxon>Actinopterygii</taxon>
        <taxon>Neopterygii</taxon>
        <taxon>Teleostei</taxon>
        <taxon>Protacanthopterygii</taxon>
        <taxon>Salmoniformes</taxon>
        <taxon>Salmonidae</taxon>
        <taxon>Salmoninae</taxon>
        <taxon>Oncorhynchus</taxon>
    </lineage>
</organism>
<reference evidence="7" key="2">
    <citation type="submission" date="2014-03" db="EMBL/GenBank/DDBJ databases">
        <authorList>
            <person name="Genoscope - CEA"/>
        </authorList>
    </citation>
    <scope>NUCLEOTIDE SEQUENCE</scope>
</reference>
<evidence type="ECO:0000256" key="4">
    <source>
        <dbReference type="PROSITE-ProRule" id="PRU00460"/>
    </source>
</evidence>
<dbReference type="PANTHER" id="PTHR10574:SF406">
    <property type="entry name" value="LAMININ SUBUNIT ALPHA 5"/>
    <property type="match status" value="1"/>
</dbReference>
<feature type="disulfide bond" evidence="3">
    <location>
        <begin position="88"/>
        <end position="97"/>
    </location>
</feature>
<feature type="non-terminal residue" evidence="7">
    <location>
        <position position="1"/>
    </location>
</feature>
<keyword evidence="2 4" id="KW-0424">Laminin EGF-like domain</keyword>
<evidence type="ECO:0000256" key="1">
    <source>
        <dbReference type="ARBA" id="ARBA00023157"/>
    </source>
</evidence>
<evidence type="ECO:0008006" key="9">
    <source>
        <dbReference type="Google" id="ProtNLM"/>
    </source>
</evidence>
<feature type="domain" description="EGF-like" evidence="5">
    <location>
        <begin position="61"/>
        <end position="98"/>
    </location>
</feature>
<reference evidence="7" key="1">
    <citation type="journal article" date="2014" name="Nat. Commun.">
        <title>The rainbow trout genome provides novel insights into evolution after whole-genome duplication in vertebrates.</title>
        <authorList>
            <person name="Berthelot C."/>
            <person name="Brunet F."/>
            <person name="Chalopin D."/>
            <person name="Juanchich A."/>
            <person name="Bernard M."/>
            <person name="Noel B."/>
            <person name="Bento P."/>
            <person name="Da Silva C."/>
            <person name="Labadie K."/>
            <person name="Alberti A."/>
            <person name="Aury J.M."/>
            <person name="Louis A."/>
            <person name="Dehais P."/>
            <person name="Bardou P."/>
            <person name="Montfort J."/>
            <person name="Klopp C."/>
            <person name="Cabau C."/>
            <person name="Gaspin C."/>
            <person name="Thorgaard G.H."/>
            <person name="Boussaha M."/>
            <person name="Quillet E."/>
            <person name="Guyomard R."/>
            <person name="Galiana D."/>
            <person name="Bobe J."/>
            <person name="Volff J.N."/>
            <person name="Genet C."/>
            <person name="Wincker P."/>
            <person name="Jaillon O."/>
            <person name="Roest Crollius H."/>
            <person name="Guiguen Y."/>
        </authorList>
    </citation>
    <scope>NUCLEOTIDE SEQUENCE [LARGE SCALE GENOMIC DNA]</scope>
</reference>
<dbReference type="PANTHER" id="PTHR10574">
    <property type="entry name" value="NETRIN/LAMININ-RELATED"/>
    <property type="match status" value="1"/>
</dbReference>
<dbReference type="InterPro" id="IPR000742">
    <property type="entry name" value="EGF"/>
</dbReference>
<dbReference type="SUPFAM" id="SSF57196">
    <property type="entry name" value="EGF/Laminin"/>
    <property type="match status" value="3"/>
</dbReference>
<gene>
    <name evidence="7" type="ORF">GSONMT00041895001</name>
</gene>
<dbReference type="PROSITE" id="PS01248">
    <property type="entry name" value="EGF_LAM_1"/>
    <property type="match status" value="1"/>
</dbReference>
<keyword evidence="3" id="KW-0245">EGF-like domain</keyword>
<protein>
    <recommendedName>
        <fullName evidence="9">Laminin EGF-like domain-containing protein</fullName>
    </recommendedName>
</protein>
<comment type="caution">
    <text evidence="3">Lacks conserved residue(s) required for the propagation of feature annotation.</text>
</comment>
<evidence type="ECO:0000259" key="6">
    <source>
        <dbReference type="PROSITE" id="PS50027"/>
    </source>
</evidence>
<dbReference type="Proteomes" id="UP000193380">
    <property type="component" value="Unassembled WGS sequence"/>
</dbReference>
<dbReference type="InterPro" id="IPR002049">
    <property type="entry name" value="LE_dom"/>
</dbReference>
<dbReference type="Gene3D" id="2.10.25.10">
    <property type="entry name" value="Laminin"/>
    <property type="match status" value="3"/>
</dbReference>
<dbReference type="CDD" id="cd00055">
    <property type="entry name" value="EGF_Lam"/>
    <property type="match status" value="3"/>
</dbReference>
<dbReference type="PROSITE" id="PS50027">
    <property type="entry name" value="EGF_LAM_2"/>
    <property type="match status" value="3"/>
</dbReference>
<dbReference type="PRINTS" id="PR00011">
    <property type="entry name" value="EGFLAMININ"/>
</dbReference>
<dbReference type="STRING" id="8022.A0A061ACY1"/>
<feature type="disulfide bond" evidence="4">
    <location>
        <begin position="112"/>
        <end position="124"/>
    </location>
</feature>
<dbReference type="FunFam" id="2.10.25.10:FF:000430">
    <property type="entry name" value="Laminin subunit alpha 5"/>
    <property type="match status" value="1"/>
</dbReference>
<evidence type="ECO:0000313" key="7">
    <source>
        <dbReference type="EMBL" id="CDR18336.1"/>
    </source>
</evidence>
<sequence>CVCQSEFTDGTCEDLTGRCYCKPNYTGENCDSCAEGYINFPDCYPNDLNNNTDREVKPAGEIINCECSAAGTEGNSCRPDPRTRSCICKPGFTGEHCDSCAPGHYGLNCQTCQCFGPGCHDGRCDHLTGQCLCRQGFQGYSCDQCTPGYFNYPLCQREYTHTHAHAHIHTHITTPSANVSLSQHIVTTVPKSLSVCHCLSRRYSSIILSVSRRYSSIMLSVSRRYSSIILSVSRRYSSIILSVSRRYSSIILSVSPDN</sequence>
<dbReference type="Pfam" id="PF00053">
    <property type="entry name" value="EGF_laminin"/>
    <property type="match status" value="3"/>
</dbReference>
<feature type="disulfide bond" evidence="4">
    <location>
        <begin position="65"/>
        <end position="77"/>
    </location>
</feature>
<feature type="disulfide bond" evidence="4">
    <location>
        <begin position="21"/>
        <end position="30"/>
    </location>
</feature>
<name>A0A061ACY1_ONCMY</name>
<dbReference type="SMART" id="SM00181">
    <property type="entry name" value="EGF"/>
    <property type="match status" value="3"/>
</dbReference>
<evidence type="ECO:0000259" key="5">
    <source>
        <dbReference type="PROSITE" id="PS50026"/>
    </source>
</evidence>
<feature type="domain" description="Laminin EGF-like" evidence="6">
    <location>
        <begin position="112"/>
        <end position="157"/>
    </location>
</feature>
<evidence type="ECO:0000256" key="2">
    <source>
        <dbReference type="ARBA" id="ARBA00023292"/>
    </source>
</evidence>
<dbReference type="PROSITE" id="PS00022">
    <property type="entry name" value="EGF_1"/>
    <property type="match status" value="2"/>
</dbReference>
<feature type="disulfide bond" evidence="4">
    <location>
        <begin position="114"/>
        <end position="131"/>
    </location>
</feature>
<accession>A0A061ACY1</accession>
<dbReference type="FunFam" id="2.10.25.10:FF:000405">
    <property type="entry name" value="Laminin subunit alpha 5"/>
    <property type="match status" value="1"/>
</dbReference>
<dbReference type="PROSITE" id="PS50026">
    <property type="entry name" value="EGF_3"/>
    <property type="match status" value="1"/>
</dbReference>
<dbReference type="SMART" id="SM00180">
    <property type="entry name" value="EGF_Lam"/>
    <property type="match status" value="3"/>
</dbReference>
<dbReference type="EMBL" id="FR976469">
    <property type="protein sequence ID" value="CDR18336.1"/>
    <property type="molecule type" value="Genomic_DNA"/>
</dbReference>
<evidence type="ECO:0000256" key="3">
    <source>
        <dbReference type="PROSITE-ProRule" id="PRU00076"/>
    </source>
</evidence>
<dbReference type="PaxDb" id="8022-A0A061ACY1"/>
<feature type="domain" description="Laminin EGF-like" evidence="6">
    <location>
        <begin position="1"/>
        <end position="45"/>
    </location>
</feature>
<dbReference type="InterPro" id="IPR050440">
    <property type="entry name" value="Laminin/Netrin_ECM"/>
</dbReference>
<evidence type="ECO:0000313" key="8">
    <source>
        <dbReference type="Proteomes" id="UP000193380"/>
    </source>
</evidence>
<dbReference type="AlphaFoldDB" id="A0A061ACY1"/>
<proteinExistence type="predicted"/>
<dbReference type="FunFam" id="2.10.25.10:FF:000082">
    <property type="entry name" value="Laminin subunit alpha 1"/>
    <property type="match status" value="1"/>
</dbReference>
<keyword evidence="1 3" id="KW-1015">Disulfide bond</keyword>
<feature type="disulfide bond" evidence="4">
    <location>
        <begin position="133"/>
        <end position="142"/>
    </location>
</feature>
<dbReference type="GO" id="GO:0009887">
    <property type="term" value="P:animal organ morphogenesis"/>
    <property type="evidence" value="ECO:0007669"/>
    <property type="project" value="TreeGrafter"/>
</dbReference>